<keyword evidence="3" id="KW-1185">Reference proteome</keyword>
<dbReference type="EMBL" id="KB744232">
    <property type="protein sequence ID" value="EOA95617.1"/>
    <property type="molecule type" value="Genomic_DNA"/>
</dbReference>
<accession>R0L5Q9</accession>
<evidence type="ECO:0000313" key="3">
    <source>
        <dbReference type="Proteomes" id="UP000296049"/>
    </source>
</evidence>
<sequence length="154" mass="16677">MRMGAERCSCDTGTPEAANNGTVNLLELSDNEENQKDWAKNEAPVSCASEFKDCMALFGRGDERKTHRKRENVRETGGLVPVAMEIWAFKGDRGVLAKGESGEAKGKGRGVPELLTLLWDTAHRRLAAARCPAGSWQRAVAAREGACEMGLGVE</sequence>
<gene>
    <name evidence="2" type="ORF">Anapl_17753</name>
</gene>
<dbReference type="AlphaFoldDB" id="R0L5Q9"/>
<evidence type="ECO:0000313" key="2">
    <source>
        <dbReference type="EMBL" id="EOA95617.1"/>
    </source>
</evidence>
<protein>
    <submittedName>
        <fullName evidence="2">Uncharacterized protein</fullName>
    </submittedName>
</protein>
<proteinExistence type="predicted"/>
<evidence type="ECO:0000256" key="1">
    <source>
        <dbReference type="SAM" id="MobiDB-lite"/>
    </source>
</evidence>
<dbReference type="Proteomes" id="UP000296049">
    <property type="component" value="Unassembled WGS sequence"/>
</dbReference>
<organism evidence="2 3">
    <name type="scientific">Anas platyrhynchos</name>
    <name type="common">Mallard</name>
    <name type="synonym">Anas boschas</name>
    <dbReference type="NCBI Taxonomy" id="8839"/>
    <lineage>
        <taxon>Eukaryota</taxon>
        <taxon>Metazoa</taxon>
        <taxon>Chordata</taxon>
        <taxon>Craniata</taxon>
        <taxon>Vertebrata</taxon>
        <taxon>Euteleostomi</taxon>
        <taxon>Archelosauria</taxon>
        <taxon>Archosauria</taxon>
        <taxon>Dinosauria</taxon>
        <taxon>Saurischia</taxon>
        <taxon>Theropoda</taxon>
        <taxon>Coelurosauria</taxon>
        <taxon>Aves</taxon>
        <taxon>Neognathae</taxon>
        <taxon>Galloanserae</taxon>
        <taxon>Anseriformes</taxon>
        <taxon>Anatidae</taxon>
        <taxon>Anatinae</taxon>
        <taxon>Anas</taxon>
    </lineage>
</organism>
<feature type="region of interest" description="Disordered" evidence="1">
    <location>
        <begin position="1"/>
        <end position="20"/>
    </location>
</feature>
<reference evidence="3" key="1">
    <citation type="journal article" date="2013" name="Nat. Genet.">
        <title>The duck genome and transcriptome provide insight into an avian influenza virus reservoir species.</title>
        <authorList>
            <person name="Huang Y."/>
            <person name="Li Y."/>
            <person name="Burt D.W."/>
            <person name="Chen H."/>
            <person name="Zhang Y."/>
            <person name="Qian W."/>
            <person name="Kim H."/>
            <person name="Gan S."/>
            <person name="Zhao Y."/>
            <person name="Li J."/>
            <person name="Yi K."/>
            <person name="Feng H."/>
            <person name="Zhu P."/>
            <person name="Li B."/>
            <person name="Liu Q."/>
            <person name="Fairley S."/>
            <person name="Magor K.E."/>
            <person name="Du Z."/>
            <person name="Hu X."/>
            <person name="Goodman L."/>
            <person name="Tafer H."/>
            <person name="Vignal A."/>
            <person name="Lee T."/>
            <person name="Kim K.W."/>
            <person name="Sheng Z."/>
            <person name="An Y."/>
            <person name="Searle S."/>
            <person name="Herrero J."/>
            <person name="Groenen M.A."/>
            <person name="Crooijmans R.P."/>
            <person name="Faraut T."/>
            <person name="Cai Q."/>
            <person name="Webster R.G."/>
            <person name="Aldridge J.R."/>
            <person name="Warren W.C."/>
            <person name="Bartschat S."/>
            <person name="Kehr S."/>
            <person name="Marz M."/>
            <person name="Stadler P.F."/>
            <person name="Smith J."/>
            <person name="Kraus R.H."/>
            <person name="Zhao Y."/>
            <person name="Ren L."/>
            <person name="Fei J."/>
            <person name="Morisson M."/>
            <person name="Kaiser P."/>
            <person name="Griffin D.K."/>
            <person name="Rao M."/>
            <person name="Pitel F."/>
            <person name="Wang J."/>
            <person name="Li N."/>
        </authorList>
    </citation>
    <scope>NUCLEOTIDE SEQUENCE [LARGE SCALE GENOMIC DNA]</scope>
</reference>
<name>R0L5Q9_ANAPL</name>